<evidence type="ECO:0000313" key="1">
    <source>
        <dbReference type="EMBL" id="MDM1049864.1"/>
    </source>
</evidence>
<proteinExistence type="predicted"/>
<name>A0ABT7NRQ7_9SPHI</name>
<dbReference type="EMBL" id="JACAGK010000060">
    <property type="protein sequence ID" value="MDM1049864.1"/>
    <property type="molecule type" value="Genomic_DNA"/>
</dbReference>
<sequence>MNKRKILYFMTDNPMRYKAGNTTRCNKMLDYFSSRSDVFDVDFLTLQPWTEEEIEKFKSIYPTINLDLFRPGSEFSKKDNYTKYFIHEKLPRLIGKKRNAKKLISLVTPFVEKQLLERYADRHYDVLIVSYAYWAELIKLIPATYKINDTHDFLSVQHAPQESNDFAAVGKMFQEELSLLNSFDEVWSYSVEERFIFDQFLNTKVKLVPLSFEDRTAEGVIAKEYDILYVASDNHHNVTSMNWFMEHVLPSLKNRKVTVVGKICDAIPDHSQITKLGLVEDLDKEYSKARITICPMLSGTGVKIKVLESLSFGIPVVTTMRGVDGLLNKTNNGCLISDNPTEFVDNIELLLNDDKAYQMHRADAVRYFQQHHHPSKELDFLNSSLLQSDSSRR</sequence>
<reference evidence="1" key="1">
    <citation type="submission" date="2020-06" db="EMBL/GenBank/DDBJ databases">
        <authorList>
            <person name="Dong N."/>
        </authorList>
    </citation>
    <scope>NUCLEOTIDE SEQUENCE</scope>
    <source>
        <strain evidence="1">R1692</strain>
    </source>
</reference>
<comment type="caution">
    <text evidence="1">The sequence shown here is derived from an EMBL/GenBank/DDBJ whole genome shotgun (WGS) entry which is preliminary data.</text>
</comment>
<evidence type="ECO:0000313" key="2">
    <source>
        <dbReference type="Proteomes" id="UP001170954"/>
    </source>
</evidence>
<protein>
    <submittedName>
        <fullName evidence="1">Glycosyltransferase family 4 protein</fullName>
    </submittedName>
</protein>
<accession>A0ABT7NRQ7</accession>
<dbReference type="SUPFAM" id="SSF53756">
    <property type="entry name" value="UDP-Glycosyltransferase/glycogen phosphorylase"/>
    <property type="match status" value="1"/>
</dbReference>
<dbReference type="Gene3D" id="3.40.50.2000">
    <property type="entry name" value="Glycogen Phosphorylase B"/>
    <property type="match status" value="1"/>
</dbReference>
<gene>
    <name evidence="1" type="ORF">HX018_16620</name>
</gene>
<organism evidence="1 2">
    <name type="scientific">Sphingobacterium hotanense</name>
    <dbReference type="NCBI Taxonomy" id="649196"/>
    <lineage>
        <taxon>Bacteria</taxon>
        <taxon>Pseudomonadati</taxon>
        <taxon>Bacteroidota</taxon>
        <taxon>Sphingobacteriia</taxon>
        <taxon>Sphingobacteriales</taxon>
        <taxon>Sphingobacteriaceae</taxon>
        <taxon>Sphingobacterium</taxon>
    </lineage>
</organism>
<dbReference type="Proteomes" id="UP001170954">
    <property type="component" value="Unassembled WGS sequence"/>
</dbReference>
<reference evidence="1" key="2">
    <citation type="journal article" date="2022" name="Sci. Total Environ.">
        <title>Prevalence, transmission, and molecular epidemiology of tet(X)-positive bacteria among humans, animals, and environmental niches in China: An epidemiological, and genomic-based study.</title>
        <authorList>
            <person name="Dong N."/>
            <person name="Zeng Y."/>
            <person name="Cai C."/>
            <person name="Sun C."/>
            <person name="Lu J."/>
            <person name="Liu C."/>
            <person name="Zhou H."/>
            <person name="Sun Q."/>
            <person name="Shu L."/>
            <person name="Wang H."/>
            <person name="Wang Y."/>
            <person name="Wang S."/>
            <person name="Wu C."/>
            <person name="Chan E.W."/>
            <person name="Chen G."/>
            <person name="Shen Z."/>
            <person name="Chen S."/>
            <person name="Zhang R."/>
        </authorList>
    </citation>
    <scope>NUCLEOTIDE SEQUENCE</scope>
    <source>
        <strain evidence="1">R1692</strain>
    </source>
</reference>
<keyword evidence="2" id="KW-1185">Reference proteome</keyword>
<dbReference type="Pfam" id="PF13692">
    <property type="entry name" value="Glyco_trans_1_4"/>
    <property type="match status" value="1"/>
</dbReference>
<dbReference type="RefSeq" id="WP_286652102.1">
    <property type="nucleotide sequence ID" value="NZ_JACAGK010000060.1"/>
</dbReference>